<keyword evidence="4" id="KW-0444">Lipid biosynthesis</keyword>
<keyword evidence="8" id="KW-1133">Transmembrane helix</keyword>
<feature type="region of interest" description="Disordered" evidence="17">
    <location>
        <begin position="608"/>
        <end position="666"/>
    </location>
</feature>
<dbReference type="GO" id="GO:0070507">
    <property type="term" value="P:regulation of microtubule cytoskeleton organization"/>
    <property type="evidence" value="ECO:0007669"/>
    <property type="project" value="UniProtKB-UniRule"/>
</dbReference>
<protein>
    <recommendedName>
        <fullName evidence="16">Alpha-tubulin N-acetyltransferase</fullName>
        <shortName evidence="16">Alpha-TAT</shortName>
        <shortName evidence="16">TAT</shortName>
        <ecNumber evidence="16">2.3.1.108</ecNumber>
    </recommendedName>
    <alternativeName>
        <fullName evidence="16">Acetyltransferase mec-17 homolog</fullName>
    </alternativeName>
</protein>
<dbReference type="InterPro" id="IPR007965">
    <property type="entry name" value="GNAT_ATAT"/>
</dbReference>
<evidence type="ECO:0000256" key="13">
    <source>
        <dbReference type="ARBA" id="ARBA00023930"/>
    </source>
</evidence>
<comment type="pathway">
    <text evidence="1">Lipid metabolism; prostaglandin biosynthesis.</text>
</comment>
<keyword evidence="16" id="KW-0012">Acyltransferase</keyword>
<dbReference type="Gene3D" id="6.20.200.30">
    <property type="match status" value="1"/>
</dbReference>
<dbReference type="Gene3D" id="1.20.1050.10">
    <property type="match status" value="1"/>
</dbReference>
<dbReference type="GO" id="GO:0048666">
    <property type="term" value="P:neuron development"/>
    <property type="evidence" value="ECO:0007669"/>
    <property type="project" value="UniProtKB-UniRule"/>
</dbReference>
<keyword evidence="21" id="KW-1185">Reference proteome</keyword>
<dbReference type="PROSITE" id="PS00195">
    <property type="entry name" value="GLUTAREDOXIN_1"/>
    <property type="match status" value="1"/>
</dbReference>
<reference evidence="20 21" key="2">
    <citation type="submission" date="2018-11" db="EMBL/GenBank/DDBJ databases">
        <authorList>
            <consortium name="Pathogen Informatics"/>
        </authorList>
    </citation>
    <scope>NUCLEOTIDE SEQUENCE [LARGE SCALE GENOMIC DNA]</scope>
</reference>
<dbReference type="GO" id="GO:0019799">
    <property type="term" value="F:tubulin N-acetyltransferase activity"/>
    <property type="evidence" value="ECO:0007669"/>
    <property type="project" value="UniProtKB-UniRule"/>
</dbReference>
<dbReference type="InterPro" id="IPR011767">
    <property type="entry name" value="GLR_AS"/>
</dbReference>
<dbReference type="Pfam" id="PF13417">
    <property type="entry name" value="GST_N_3"/>
    <property type="match status" value="1"/>
</dbReference>
<evidence type="ECO:0000256" key="15">
    <source>
        <dbReference type="ARBA" id="ARBA00037847"/>
    </source>
</evidence>
<evidence type="ECO:0000256" key="12">
    <source>
        <dbReference type="ARBA" id="ARBA00023235"/>
    </source>
</evidence>
<keyword evidence="11" id="KW-0275">Fatty acid biosynthesis</keyword>
<keyword evidence="12" id="KW-0413">Isomerase</keyword>
<dbReference type="InterPro" id="IPR036249">
    <property type="entry name" value="Thioredoxin-like_sf"/>
</dbReference>
<feature type="binding site" evidence="16">
    <location>
        <begin position="513"/>
        <end position="526"/>
    </location>
    <ligand>
        <name>acetyl-CoA</name>
        <dbReference type="ChEBI" id="CHEBI:57288"/>
    </ligand>
</feature>
<dbReference type="SFLD" id="SFLDG01182">
    <property type="entry name" value="Prostaglandin_E_synthase_like"/>
    <property type="match status" value="1"/>
</dbReference>
<dbReference type="UniPathway" id="UPA00662"/>
<keyword evidence="3" id="KW-0644">Prostaglandin metabolism</keyword>
<evidence type="ECO:0000256" key="9">
    <source>
        <dbReference type="ARBA" id="ARBA00023098"/>
    </source>
</evidence>
<dbReference type="GO" id="GO:0050220">
    <property type="term" value="F:prostaglandin-E synthase activity"/>
    <property type="evidence" value="ECO:0007669"/>
    <property type="project" value="UniProtKB-EC"/>
</dbReference>
<dbReference type="EMBL" id="UYRR01031773">
    <property type="protein sequence ID" value="VDK52526.1"/>
    <property type="molecule type" value="Genomic_DNA"/>
</dbReference>
<gene>
    <name evidence="20" type="ORF">ASIM_LOCUS14474</name>
</gene>
<comment type="catalytic activity">
    <reaction evidence="16">
        <text>L-lysyl-[alpha-tubulin] + acetyl-CoA = N(6)-acetyl-L-lysyl-[alpha-tubulin] + CoA + H(+)</text>
        <dbReference type="Rhea" id="RHEA:15277"/>
        <dbReference type="Rhea" id="RHEA-COMP:11278"/>
        <dbReference type="Rhea" id="RHEA-COMP:11279"/>
        <dbReference type="ChEBI" id="CHEBI:15378"/>
        <dbReference type="ChEBI" id="CHEBI:29969"/>
        <dbReference type="ChEBI" id="CHEBI:57287"/>
        <dbReference type="ChEBI" id="CHEBI:57288"/>
        <dbReference type="ChEBI" id="CHEBI:61930"/>
        <dbReference type="EC" id="2.3.1.108"/>
    </reaction>
</comment>
<keyword evidence="6" id="KW-0812">Transmembrane</keyword>
<keyword evidence="7" id="KW-0276">Fatty acid metabolism</keyword>
<dbReference type="Gene3D" id="3.40.630.30">
    <property type="match status" value="1"/>
</dbReference>
<dbReference type="GO" id="GO:0001516">
    <property type="term" value="P:prostaglandin biosynthetic process"/>
    <property type="evidence" value="ECO:0007669"/>
    <property type="project" value="UniProtKB-UniPathway"/>
</dbReference>
<dbReference type="WBParaSite" id="ASIM_0001506401-mRNA-1">
    <property type="protein sequence ID" value="ASIM_0001506401-mRNA-1"/>
    <property type="gene ID" value="ASIM_0001506401"/>
</dbReference>
<dbReference type="SUPFAM" id="SSF47616">
    <property type="entry name" value="GST C-terminal domain-like"/>
    <property type="match status" value="1"/>
</dbReference>
<dbReference type="InterPro" id="IPR034335">
    <property type="entry name" value="PGES2_C"/>
</dbReference>
<organism evidence="22">
    <name type="scientific">Anisakis simplex</name>
    <name type="common">Herring worm</name>
    <dbReference type="NCBI Taxonomy" id="6269"/>
    <lineage>
        <taxon>Eukaryota</taxon>
        <taxon>Metazoa</taxon>
        <taxon>Ecdysozoa</taxon>
        <taxon>Nematoda</taxon>
        <taxon>Chromadorea</taxon>
        <taxon>Rhabditida</taxon>
        <taxon>Spirurina</taxon>
        <taxon>Ascaridomorpha</taxon>
        <taxon>Ascaridoidea</taxon>
        <taxon>Anisakidae</taxon>
        <taxon>Anisakis</taxon>
        <taxon>Anisakis simplex complex</taxon>
    </lineage>
</organism>
<evidence type="ECO:0000313" key="22">
    <source>
        <dbReference type="WBParaSite" id="ASIM_0001506401-mRNA-1"/>
    </source>
</evidence>
<feature type="compositionally biased region" description="Basic and acidic residues" evidence="17">
    <location>
        <begin position="656"/>
        <end position="666"/>
    </location>
</feature>
<evidence type="ECO:0000256" key="17">
    <source>
        <dbReference type="SAM" id="MobiDB-lite"/>
    </source>
</evidence>
<evidence type="ECO:0000256" key="3">
    <source>
        <dbReference type="ARBA" id="ARBA00022501"/>
    </source>
</evidence>
<evidence type="ECO:0000313" key="21">
    <source>
        <dbReference type="Proteomes" id="UP000267096"/>
    </source>
</evidence>
<dbReference type="SUPFAM" id="SSF52833">
    <property type="entry name" value="Thioredoxin-like"/>
    <property type="match status" value="1"/>
</dbReference>
<evidence type="ECO:0000256" key="16">
    <source>
        <dbReference type="HAMAP-Rule" id="MF_03130"/>
    </source>
</evidence>
<feature type="domain" description="N-acetyltransferase" evidence="19">
    <location>
        <begin position="382"/>
        <end position="579"/>
    </location>
</feature>
<dbReference type="Proteomes" id="UP000267096">
    <property type="component" value="Unassembled WGS sequence"/>
</dbReference>
<evidence type="ECO:0000256" key="2">
    <source>
        <dbReference type="ARBA" id="ARBA00007409"/>
    </source>
</evidence>
<evidence type="ECO:0000256" key="11">
    <source>
        <dbReference type="ARBA" id="ARBA00023160"/>
    </source>
</evidence>
<evidence type="ECO:0000256" key="6">
    <source>
        <dbReference type="ARBA" id="ARBA00022692"/>
    </source>
</evidence>
<evidence type="ECO:0000256" key="14">
    <source>
        <dbReference type="ARBA" id="ARBA00023931"/>
    </source>
</evidence>
<keyword evidence="5" id="KW-0643">Prostaglandin biosynthesis</keyword>
<dbReference type="InterPro" id="IPR036282">
    <property type="entry name" value="Glutathione-S-Trfase_C_sf"/>
</dbReference>
<dbReference type="AlphaFoldDB" id="A0A158PPM2"/>
<dbReference type="GO" id="GO:0005739">
    <property type="term" value="C:mitochondrion"/>
    <property type="evidence" value="ECO:0007669"/>
    <property type="project" value="TreeGrafter"/>
</dbReference>
<dbReference type="HAMAP" id="MF_03130">
    <property type="entry name" value="mec17"/>
    <property type="match status" value="1"/>
</dbReference>
<evidence type="ECO:0000313" key="20">
    <source>
        <dbReference type="EMBL" id="VDK52526.1"/>
    </source>
</evidence>
<dbReference type="PROSITE" id="PS50404">
    <property type="entry name" value="GST_NTER"/>
    <property type="match status" value="1"/>
</dbReference>
<dbReference type="PANTHER" id="PTHR12782:SF5">
    <property type="entry name" value="PROSTAGLANDIN E SYNTHASE 2"/>
    <property type="match status" value="1"/>
</dbReference>
<dbReference type="PROSITE" id="PS51354">
    <property type="entry name" value="GLUTAREDOXIN_2"/>
    <property type="match status" value="1"/>
</dbReference>
<keyword evidence="9" id="KW-0443">Lipid metabolism</keyword>
<accession>A0A158PPM2</accession>
<evidence type="ECO:0000259" key="19">
    <source>
        <dbReference type="PROSITE" id="PS51730"/>
    </source>
</evidence>
<dbReference type="Pfam" id="PF05301">
    <property type="entry name" value="Acetyltransf_16"/>
    <property type="match status" value="1"/>
</dbReference>
<dbReference type="SFLD" id="SFLDS00019">
    <property type="entry name" value="Glutathione_Transferase_(cytos"/>
    <property type="match status" value="1"/>
</dbReference>
<comment type="caution">
    <text evidence="16">Lacks conserved residue(s) required for the propagation of feature annotation.</text>
</comment>
<reference evidence="22" key="1">
    <citation type="submission" date="2016-04" db="UniProtKB">
        <authorList>
            <consortium name="WormBaseParasite"/>
        </authorList>
    </citation>
    <scope>IDENTIFICATION</scope>
</reference>
<comment type="subcellular location">
    <subcellularLocation>
        <location evidence="15">Endomembrane system</location>
        <topology evidence="15">Single-pass membrane protein</topology>
    </subcellularLocation>
</comment>
<dbReference type="InterPro" id="IPR034334">
    <property type="entry name" value="PGES2"/>
</dbReference>
<evidence type="ECO:0000256" key="7">
    <source>
        <dbReference type="ARBA" id="ARBA00022832"/>
    </source>
</evidence>
<evidence type="ECO:0000256" key="5">
    <source>
        <dbReference type="ARBA" id="ARBA00022585"/>
    </source>
</evidence>
<dbReference type="InterPro" id="IPR004045">
    <property type="entry name" value="Glutathione_S-Trfase_N"/>
</dbReference>
<proteinExistence type="inferred from homology"/>
<evidence type="ECO:0000256" key="10">
    <source>
        <dbReference type="ARBA" id="ARBA00023136"/>
    </source>
</evidence>
<name>A0A158PPM2_ANISI</name>
<evidence type="ECO:0000256" key="1">
    <source>
        <dbReference type="ARBA" id="ARBA00004702"/>
    </source>
</evidence>
<keyword evidence="16" id="KW-0808">Transferase</keyword>
<dbReference type="PROSITE" id="PS51730">
    <property type="entry name" value="GNAT_ATAT"/>
    <property type="match status" value="1"/>
</dbReference>
<dbReference type="EC" id="2.3.1.108" evidence="16"/>
<dbReference type="InterPro" id="IPR040079">
    <property type="entry name" value="Glutathione_S-Trfase"/>
</dbReference>
<feature type="compositionally biased region" description="Basic and acidic residues" evidence="17">
    <location>
        <begin position="611"/>
        <end position="624"/>
    </location>
</feature>
<comment type="similarity">
    <text evidence="16">Belongs to the acetyltransferase ATAT1 family.</text>
</comment>
<dbReference type="PANTHER" id="PTHR12782">
    <property type="entry name" value="MICROSOMAL PROSTAGLANDIN E SYNTHASE-2"/>
    <property type="match status" value="1"/>
</dbReference>
<comment type="catalytic activity">
    <reaction evidence="13">
        <text>prostaglandin H2 = (12S)-hydroxy-(5Z,8E,10E)-heptadecatrienoate + malonaldehyde</text>
        <dbReference type="Rhea" id="RHEA:48644"/>
        <dbReference type="ChEBI" id="CHEBI:57405"/>
        <dbReference type="ChEBI" id="CHEBI:90694"/>
        <dbReference type="ChEBI" id="CHEBI:566274"/>
    </reaction>
    <physiologicalReaction direction="left-to-right" evidence="13">
        <dbReference type="Rhea" id="RHEA:48645"/>
    </physiologicalReaction>
</comment>
<comment type="function">
    <text evidence="16">Specifically acetylates 'Lys-40' in alpha-tubulin on the lumenal side of microtubules. Promotes microtubule destabilization and accelerates microtubule dynamics; this activity may be independent of acetylation activity. Acetylates alpha-tubulin with a slow enzymatic rate, due to a catalytic site that is not optimized for acetyl transfer. Enters the microtubule through each end and diffuses quickly throughout the lumen of microtubules. Acetylates only long/old microtubules because of its slow acetylation rate since it does not have time to act on dynamically unstable microtubules before the enzyme is released.</text>
</comment>
<dbReference type="GO" id="GO:0005874">
    <property type="term" value="C:microtubule"/>
    <property type="evidence" value="ECO:0007669"/>
    <property type="project" value="InterPro"/>
</dbReference>
<evidence type="ECO:0000259" key="18">
    <source>
        <dbReference type="PROSITE" id="PS50404"/>
    </source>
</evidence>
<feature type="domain" description="GST N-terminal" evidence="18">
    <location>
        <begin position="64"/>
        <end position="146"/>
    </location>
</feature>
<dbReference type="GO" id="GO:0012505">
    <property type="term" value="C:endomembrane system"/>
    <property type="evidence" value="ECO:0007669"/>
    <property type="project" value="UniProtKB-SubCell"/>
</dbReference>
<dbReference type="Gene3D" id="3.40.30.10">
    <property type="entry name" value="Glutaredoxin"/>
    <property type="match status" value="1"/>
</dbReference>
<evidence type="ECO:0000256" key="4">
    <source>
        <dbReference type="ARBA" id="ARBA00022516"/>
    </source>
</evidence>
<comment type="similarity">
    <text evidence="2">Belongs to the GST superfamily.</text>
</comment>
<dbReference type="SFLD" id="SFLDG01203">
    <property type="entry name" value="Prostaglandin_E_synthase_like1"/>
    <property type="match status" value="1"/>
</dbReference>
<dbReference type="CDD" id="cd03197">
    <property type="entry name" value="GST_C_mPGES2"/>
    <property type="match status" value="1"/>
</dbReference>
<evidence type="ECO:0000256" key="8">
    <source>
        <dbReference type="ARBA" id="ARBA00022989"/>
    </source>
</evidence>
<keyword evidence="10" id="KW-0472">Membrane</keyword>
<sequence>MWSRGLRTAHLWTRRTLIGGTAAFHLAESNEKSDQKLKLEETTQHRNMGVFTRKVESDADKTLLNVRLYQYQTCPFCCKVRAVLDYYGFNYDIIEVNPITKKEIQFSPHYKKVPILVTGDKTEDAEILVESSLIVSILSTFLHRTNSSLNEIQQFYPQLDSVDPKTNKKIIQYPNKYFIMFDDKDQLHSDKQIVQKSREEREWREWIDSHFIHLISPNVYRTFQESLATFQWFSEVGRWKEAFTLWERLVAVYLGATAMFIISKRLKKRHNIDNERDALVNACNLWLSALGDRPFLGGDQPNLADLELYGAMNSFYGCQAFKEMKDRSRIGEWFERMKNAVGSRSGSALLAQRCQYVVQVDCSSQPESQYLYPNQNFSLFEMEVPYDLSEYFKESPIERLDATTLRRLNPRKCWPVQKTIDRMGALSAEVDLPSLSITSWLTSVRHNPNLFLQLTLSFYPYAFDVFRVSVFHFTVNRQSSIIIGLLKVGYKCLYLMDSAMRTFKTTPLCILDFYVHNTLQRRGNGHALFEYMLKHQKSSAEKIAIDKPSESLLQFMNKFYRLANPLWQPTNFVVYEAFFDNAKEYDKVFDNDDDDTIKHSSSSKTEALLYDEEREKTQRARRSDTVAGLMCSDTGSSSPPTVRASAAPDTPKGRKNTRDFGHQSIW</sequence>
<comment type="catalytic activity">
    <reaction evidence="14">
        <text>prostaglandin H2 = prostaglandin E2</text>
        <dbReference type="Rhea" id="RHEA:12893"/>
        <dbReference type="ChEBI" id="CHEBI:57405"/>
        <dbReference type="ChEBI" id="CHEBI:606564"/>
        <dbReference type="EC" id="5.3.99.3"/>
    </reaction>
    <physiologicalReaction direction="left-to-right" evidence="14">
        <dbReference type="Rhea" id="RHEA:12894"/>
    </physiologicalReaction>
</comment>
<dbReference type="OrthoDB" id="423541at2759"/>